<dbReference type="PROSITE" id="PS00600">
    <property type="entry name" value="AA_TRANSFER_CLASS_3"/>
    <property type="match status" value="1"/>
</dbReference>
<dbReference type="InterPro" id="IPR015422">
    <property type="entry name" value="PyrdxlP-dep_Trfase_small"/>
</dbReference>
<reference evidence="7 8" key="1">
    <citation type="submission" date="2014-06" db="EMBL/GenBank/DDBJ databases">
        <title>Whole Genome Sequences of Three Symbiotic Endozoicomonas Bacteria.</title>
        <authorList>
            <person name="Neave M.J."/>
            <person name="Apprill A."/>
            <person name="Voolstra C.R."/>
        </authorList>
    </citation>
    <scope>NUCLEOTIDE SEQUENCE [LARGE SCALE GENOMIC DNA]</scope>
    <source>
        <strain evidence="7 8">DSM 25634</strain>
    </source>
</reference>
<dbReference type="Pfam" id="PF00202">
    <property type="entry name" value="Aminotran_3"/>
    <property type="match status" value="1"/>
</dbReference>
<dbReference type="PANTHER" id="PTHR42684">
    <property type="entry name" value="ADENOSYLMETHIONINE-8-AMINO-7-OXONONANOATE AMINOTRANSFERASE"/>
    <property type="match status" value="1"/>
</dbReference>
<evidence type="ECO:0000256" key="4">
    <source>
        <dbReference type="ARBA" id="ARBA00022679"/>
    </source>
</evidence>
<evidence type="ECO:0000313" key="8">
    <source>
        <dbReference type="Proteomes" id="UP000028073"/>
    </source>
</evidence>
<dbReference type="CDD" id="cd00610">
    <property type="entry name" value="OAT_like"/>
    <property type="match status" value="1"/>
</dbReference>
<comment type="cofactor">
    <cofactor evidence="1">
        <name>pyridoxal 5'-phosphate</name>
        <dbReference type="ChEBI" id="CHEBI:597326"/>
    </cofactor>
</comment>
<keyword evidence="7" id="KW-0670">Pyruvate</keyword>
<dbReference type="RefSeq" id="WP_034833025.1">
    <property type="nucleotide sequence ID" value="NZ_JOKH01000001.1"/>
</dbReference>
<evidence type="ECO:0000313" key="7">
    <source>
        <dbReference type="EMBL" id="KEQ19278.1"/>
    </source>
</evidence>
<dbReference type="AlphaFoldDB" id="A0A081NLF5"/>
<dbReference type="InterPro" id="IPR015421">
    <property type="entry name" value="PyrdxlP-dep_Trfase_major"/>
</dbReference>
<evidence type="ECO:0000256" key="3">
    <source>
        <dbReference type="ARBA" id="ARBA00022576"/>
    </source>
</evidence>
<keyword evidence="5 6" id="KW-0663">Pyridoxal phosphate</keyword>
<keyword evidence="8" id="KW-1185">Reference proteome</keyword>
<dbReference type="OrthoDB" id="9801052at2"/>
<dbReference type="STRING" id="1137799.GZ78_04655"/>
<name>A0A081NLF5_9GAMM</name>
<evidence type="ECO:0000256" key="5">
    <source>
        <dbReference type="ARBA" id="ARBA00022898"/>
    </source>
</evidence>
<dbReference type="GO" id="GO:0009102">
    <property type="term" value="P:biotin biosynthetic process"/>
    <property type="evidence" value="ECO:0007669"/>
    <property type="project" value="TreeGrafter"/>
</dbReference>
<dbReference type="Gene3D" id="3.90.1150.10">
    <property type="entry name" value="Aspartate Aminotransferase, domain 1"/>
    <property type="match status" value="1"/>
</dbReference>
<dbReference type="InterPro" id="IPR049704">
    <property type="entry name" value="Aminotrans_3_PPA_site"/>
</dbReference>
<dbReference type="InterPro" id="IPR015424">
    <property type="entry name" value="PyrdxlP-dep_Trfase"/>
</dbReference>
<dbReference type="Proteomes" id="UP000028073">
    <property type="component" value="Unassembled WGS sequence"/>
</dbReference>
<accession>A0A081NLF5</accession>
<keyword evidence="4 7" id="KW-0808">Transferase</keyword>
<sequence>MSKANGGLTEEELKSFWMPFSTNRLYKAAPHFLREASGLYFKSDKGQRVMDAVSGLWCCSLGHGRKEIAQAVYEQLCTLDYAPSYQLSHELPFKLSRRLLNYLPDDFSQVFYVNSGSEAAETALKMALAYHQLSGKTEKVRLIGRELGYHGAGFGAISVGGIPNNSRLFPNQLQFTDRLPVARGDNPFIKGEPERDDTQAEKLLELIEKYSAETIAAVIVEPVSCSGGVLVPPEGYLKRLREICTEHDILLIVDEVICALGRLGHPFSSVERFGVIPDFITTAKSLANGVIPLGAVFVRSGIYDVFLSKSDTLVDFFHGYTFTANPAACAAAMACMDIAEREGLYYRASELESYWEQAVHSLRGSPHVKDIRNLGLLAGIELVPAPGELPGYRTWQLFRNCFEKGVLVRANGEVLALCPPLIIETSDIDYIINVLSDELGKLK</sequence>
<evidence type="ECO:0000256" key="1">
    <source>
        <dbReference type="ARBA" id="ARBA00001933"/>
    </source>
</evidence>
<comment type="similarity">
    <text evidence="2 6">Belongs to the class-III pyridoxal-phosphate-dependent aminotransferase family.</text>
</comment>
<dbReference type="eggNOG" id="COG0161">
    <property type="taxonomic scope" value="Bacteria"/>
</dbReference>
<evidence type="ECO:0000256" key="6">
    <source>
        <dbReference type="RuleBase" id="RU003560"/>
    </source>
</evidence>
<dbReference type="SUPFAM" id="SSF53383">
    <property type="entry name" value="PLP-dependent transferases"/>
    <property type="match status" value="1"/>
</dbReference>
<dbReference type="GO" id="GO:0030170">
    <property type="term" value="F:pyridoxal phosphate binding"/>
    <property type="evidence" value="ECO:0007669"/>
    <property type="project" value="InterPro"/>
</dbReference>
<comment type="caution">
    <text evidence="7">The sequence shown here is derived from an EMBL/GenBank/DDBJ whole genome shotgun (WGS) entry which is preliminary data.</text>
</comment>
<dbReference type="GO" id="GO:0004015">
    <property type="term" value="F:adenosylmethionine-8-amino-7-oxononanoate transaminase activity"/>
    <property type="evidence" value="ECO:0007669"/>
    <property type="project" value="TreeGrafter"/>
</dbReference>
<protein>
    <submittedName>
        <fullName evidence="7">Omega amino acid--pyruvate aminotransferase</fullName>
        <ecNumber evidence="7">2.6.1.18</ecNumber>
    </submittedName>
</protein>
<organism evidence="7 8">
    <name type="scientific">Endozoicomonas numazuensis</name>
    <dbReference type="NCBI Taxonomy" id="1137799"/>
    <lineage>
        <taxon>Bacteria</taxon>
        <taxon>Pseudomonadati</taxon>
        <taxon>Pseudomonadota</taxon>
        <taxon>Gammaproteobacteria</taxon>
        <taxon>Oceanospirillales</taxon>
        <taxon>Endozoicomonadaceae</taxon>
        <taxon>Endozoicomonas</taxon>
    </lineage>
</organism>
<keyword evidence="3 7" id="KW-0032">Aminotransferase</keyword>
<gene>
    <name evidence="7" type="ORF">GZ78_04655</name>
</gene>
<proteinExistence type="inferred from homology"/>
<dbReference type="PANTHER" id="PTHR42684:SF1">
    <property type="entry name" value="BETA-ALANINE--PYRUVATE AMINOTRANSFERASE"/>
    <property type="match status" value="1"/>
</dbReference>
<dbReference type="FunFam" id="3.40.640.10:FF:000014">
    <property type="entry name" value="Adenosylmethionine-8-amino-7-oxononanoate aminotransferase, probable"/>
    <property type="match status" value="1"/>
</dbReference>
<dbReference type="EC" id="2.6.1.18" evidence="7"/>
<dbReference type="EMBL" id="JOKH01000001">
    <property type="protein sequence ID" value="KEQ19278.1"/>
    <property type="molecule type" value="Genomic_DNA"/>
</dbReference>
<dbReference type="GO" id="GO:0016223">
    <property type="term" value="F:beta-alanine:pyruvate transaminase activity"/>
    <property type="evidence" value="ECO:0007669"/>
    <property type="project" value="UniProtKB-EC"/>
</dbReference>
<dbReference type="InterPro" id="IPR005814">
    <property type="entry name" value="Aminotrans_3"/>
</dbReference>
<evidence type="ECO:0000256" key="2">
    <source>
        <dbReference type="ARBA" id="ARBA00008954"/>
    </source>
</evidence>
<dbReference type="Gene3D" id="3.40.640.10">
    <property type="entry name" value="Type I PLP-dependent aspartate aminotransferase-like (Major domain)"/>
    <property type="match status" value="1"/>
</dbReference>